<dbReference type="InterPro" id="IPR052169">
    <property type="entry name" value="CW_Biosynth-Accessory"/>
</dbReference>
<evidence type="ECO:0000259" key="2">
    <source>
        <dbReference type="SMART" id="SM00854"/>
    </source>
</evidence>
<comment type="caution">
    <text evidence="3">The sequence shown here is derived from an EMBL/GenBank/DDBJ whole genome shotgun (WGS) entry which is preliminary data.</text>
</comment>
<organism evidence="3 4">
    <name type="scientific">Spartinivicinus marinus</name>
    <dbReference type="NCBI Taxonomy" id="2994442"/>
    <lineage>
        <taxon>Bacteria</taxon>
        <taxon>Pseudomonadati</taxon>
        <taxon>Pseudomonadota</taxon>
        <taxon>Gammaproteobacteria</taxon>
        <taxon>Oceanospirillales</taxon>
        <taxon>Zooshikellaceae</taxon>
        <taxon>Spartinivicinus</taxon>
    </lineage>
</organism>
<dbReference type="SUPFAM" id="SSF56300">
    <property type="entry name" value="Metallo-dependent phosphatases"/>
    <property type="match status" value="1"/>
</dbReference>
<accession>A0A853ICG2</accession>
<dbReference type="SMART" id="SM00854">
    <property type="entry name" value="PGA_cap"/>
    <property type="match status" value="1"/>
</dbReference>
<dbReference type="InterPro" id="IPR019079">
    <property type="entry name" value="Capsule_synth_CapA"/>
</dbReference>
<dbReference type="PANTHER" id="PTHR33393">
    <property type="entry name" value="POLYGLUTAMINE SYNTHESIS ACCESSORY PROTEIN RV0574C-RELATED"/>
    <property type="match status" value="1"/>
</dbReference>
<dbReference type="PANTHER" id="PTHR33393:SF11">
    <property type="entry name" value="POLYGLUTAMINE SYNTHESIS ACCESSORY PROTEIN RV0574C-RELATED"/>
    <property type="match status" value="1"/>
</dbReference>
<comment type="similarity">
    <text evidence="1">Belongs to the CapA family.</text>
</comment>
<sequence>MKSEWLILLFIIAESVSASHLISGKIINEQGEGIQSKVQVNDYFLETSKNGKYSATVPVNSIYKVLVSAKGYYPSLHYFSKTDISKGTIPDIELVARKKGRALLLFTGDVMMGRRFLTPADPGTAIIHSTAAYEDSKKILSTIKPYLEIADYTSVNLESPIIKNEPEIKSIKPYTFYSRPESLKALKWAGVDFVNLGNNHIYDYLDIGLTSTLEAINKLSFDYVGAGLNDKLALSPKYLDINKQNFAFTGFVGWPGKVTPNQVASFDKGGAAWGNENNIVDTFRKLADHQGPSIIQYHGSREYGENPDESTKLRLQLAIDQGADLAIGHHPHVIQGFDLYKGKLVAYSLGNFIFDQYHYGTQASMILYVWMDGESFHRAEVVPIYIDKYQPKPAISDINHYVLNRVRYLSAVNEVYIYKSGAHGVITARQDELITTVSKRTIQNNNGSHLFLRFSKETDGLTYLSQLSSAGVMQVNQGNILLPLDSFEWIDHDKSTQNHWKAIDGDLIISPQAAKHGQFGIVVKSNQPQIQLIRKVRIYKDNGSISLNAWVKPQHSGKLQFSIDYDEMNGTVVKERKRQTLSSVGIKANQWQQVSFEFNPPAYKNRGFSANLSFFPESNESITEMMLDDIYFTNWIKNEYIGHDILLETGSSYIDTIKLLSLKTPNKINAVYKTIKRRYTM</sequence>
<keyword evidence="4" id="KW-1185">Reference proteome</keyword>
<dbReference type="InterPro" id="IPR029052">
    <property type="entry name" value="Metallo-depent_PP-like"/>
</dbReference>
<dbReference type="RefSeq" id="WP_180569231.1">
    <property type="nucleotide sequence ID" value="NZ_JACCKB010000022.1"/>
</dbReference>
<evidence type="ECO:0000313" key="4">
    <source>
        <dbReference type="Proteomes" id="UP000569732"/>
    </source>
</evidence>
<dbReference type="Proteomes" id="UP000569732">
    <property type="component" value="Unassembled WGS sequence"/>
</dbReference>
<dbReference type="Gene3D" id="3.60.21.10">
    <property type="match status" value="1"/>
</dbReference>
<dbReference type="CDD" id="cd07381">
    <property type="entry name" value="MPP_CapA"/>
    <property type="match status" value="1"/>
</dbReference>
<reference evidence="3 4" key="1">
    <citation type="submission" date="2020-07" db="EMBL/GenBank/DDBJ databases">
        <title>Endozoicomonas sp. nov., isolated from sediment.</title>
        <authorList>
            <person name="Gu T."/>
        </authorList>
    </citation>
    <scope>NUCLEOTIDE SEQUENCE [LARGE SCALE GENOMIC DNA]</scope>
    <source>
        <strain evidence="3 4">SM1973</strain>
    </source>
</reference>
<evidence type="ECO:0000256" key="1">
    <source>
        <dbReference type="ARBA" id="ARBA00005662"/>
    </source>
</evidence>
<protein>
    <submittedName>
        <fullName evidence="3">CapA family protein</fullName>
    </submittedName>
</protein>
<feature type="domain" description="Capsule synthesis protein CapA" evidence="2">
    <location>
        <begin position="103"/>
        <end position="356"/>
    </location>
</feature>
<dbReference type="EMBL" id="JACCKB010000022">
    <property type="protein sequence ID" value="NYZ67207.1"/>
    <property type="molecule type" value="Genomic_DNA"/>
</dbReference>
<dbReference type="Pfam" id="PF09587">
    <property type="entry name" value="PGA_cap"/>
    <property type="match status" value="1"/>
</dbReference>
<evidence type="ECO:0000313" key="3">
    <source>
        <dbReference type="EMBL" id="NYZ67207.1"/>
    </source>
</evidence>
<dbReference type="Gene3D" id="2.60.120.260">
    <property type="entry name" value="Galactose-binding domain-like"/>
    <property type="match status" value="1"/>
</dbReference>
<dbReference type="AlphaFoldDB" id="A0A853ICG2"/>
<proteinExistence type="inferred from homology"/>
<name>A0A853ICG2_9GAMM</name>
<gene>
    <name evidence="3" type="ORF">H0A36_14410</name>
</gene>